<dbReference type="Pfam" id="PF13508">
    <property type="entry name" value="Acetyltransf_7"/>
    <property type="match status" value="1"/>
</dbReference>
<dbReference type="Proteomes" id="UP000608071">
    <property type="component" value="Unassembled WGS sequence"/>
</dbReference>
<dbReference type="InterPro" id="IPR000182">
    <property type="entry name" value="GNAT_dom"/>
</dbReference>
<proteinExistence type="predicted"/>
<name>A0ABR8T4L5_9BACL</name>
<evidence type="ECO:0000313" key="2">
    <source>
        <dbReference type="EMBL" id="MBD7970717.1"/>
    </source>
</evidence>
<organism evidence="2 3">
    <name type="scientific">Paenibacillus gallinarum</name>
    <dbReference type="NCBI Taxonomy" id="2762232"/>
    <lineage>
        <taxon>Bacteria</taxon>
        <taxon>Bacillati</taxon>
        <taxon>Bacillota</taxon>
        <taxon>Bacilli</taxon>
        <taxon>Bacillales</taxon>
        <taxon>Paenibacillaceae</taxon>
        <taxon>Paenibacillus</taxon>
    </lineage>
</organism>
<dbReference type="PROSITE" id="PS51186">
    <property type="entry name" value="GNAT"/>
    <property type="match status" value="1"/>
</dbReference>
<keyword evidence="3" id="KW-1185">Reference proteome</keyword>
<dbReference type="SUPFAM" id="SSF55729">
    <property type="entry name" value="Acyl-CoA N-acyltransferases (Nat)"/>
    <property type="match status" value="1"/>
</dbReference>
<feature type="domain" description="N-acetyltransferase" evidence="1">
    <location>
        <begin position="3"/>
        <end position="158"/>
    </location>
</feature>
<gene>
    <name evidence="2" type="ORF">H9647_21870</name>
</gene>
<evidence type="ECO:0000259" key="1">
    <source>
        <dbReference type="PROSITE" id="PS51186"/>
    </source>
</evidence>
<dbReference type="EMBL" id="JACSQL010000014">
    <property type="protein sequence ID" value="MBD7970717.1"/>
    <property type="molecule type" value="Genomic_DNA"/>
</dbReference>
<comment type="caution">
    <text evidence="2">The sequence shown here is derived from an EMBL/GenBank/DDBJ whole genome shotgun (WGS) entry which is preliminary data.</text>
</comment>
<dbReference type="CDD" id="cd04301">
    <property type="entry name" value="NAT_SF"/>
    <property type="match status" value="1"/>
</dbReference>
<reference evidence="2 3" key="1">
    <citation type="submission" date="2020-08" db="EMBL/GenBank/DDBJ databases">
        <title>A Genomic Blueprint of the Chicken Gut Microbiome.</title>
        <authorList>
            <person name="Gilroy R."/>
            <person name="Ravi A."/>
            <person name="Getino M."/>
            <person name="Pursley I."/>
            <person name="Horton D.L."/>
            <person name="Alikhan N.-F."/>
            <person name="Baker D."/>
            <person name="Gharbi K."/>
            <person name="Hall N."/>
            <person name="Watson M."/>
            <person name="Adriaenssens E.M."/>
            <person name="Foster-Nyarko E."/>
            <person name="Jarju S."/>
            <person name="Secka A."/>
            <person name="Antonio M."/>
            <person name="Oren A."/>
            <person name="Chaudhuri R."/>
            <person name="La Ragione R.M."/>
            <person name="Hildebrand F."/>
            <person name="Pallen M.J."/>
        </authorList>
    </citation>
    <scope>NUCLEOTIDE SEQUENCE [LARGE SCALE GENOMIC DNA]</scope>
    <source>
        <strain evidence="2 3">Sa2BVA9</strain>
    </source>
</reference>
<accession>A0ABR8T4L5</accession>
<dbReference type="InterPro" id="IPR016181">
    <property type="entry name" value="Acyl_CoA_acyltransferase"/>
</dbReference>
<evidence type="ECO:0000313" key="3">
    <source>
        <dbReference type="Proteomes" id="UP000608071"/>
    </source>
</evidence>
<sequence length="160" mass="18115">MEGKIIPVSLQDTDLVLEIWRLQHLAYRLEAQWIGFNEIPPLLDTVETIQGCGESFFGYITDDMELLGAIAVETEEEGTKTISRMMVHPLHFRKGIAGQLIEHVLNLNRDVPRIIVSTGLKNIPASNLYQKYGFKPVETQEVAPGVELTTFHLNRINDRS</sequence>
<protein>
    <submittedName>
        <fullName evidence="2">GNAT family N-acetyltransferase</fullName>
    </submittedName>
</protein>
<dbReference type="Gene3D" id="3.40.630.30">
    <property type="match status" value="1"/>
</dbReference>
<dbReference type="RefSeq" id="WP_191804058.1">
    <property type="nucleotide sequence ID" value="NZ_JACSQL010000014.1"/>
</dbReference>